<accession>A0A8S5Q6R8</accession>
<sequence length="56" mass="6645">MVCRKRKLQMQLAYQKRLCVVGSLAIKHYQSLISVALQICFWSLQTKYSEGEYHEH</sequence>
<reference evidence="1" key="1">
    <citation type="journal article" date="2021" name="Proc. Natl. Acad. Sci. U.S.A.">
        <title>A Catalog of Tens of Thousands of Viruses from Human Metagenomes Reveals Hidden Associations with Chronic Diseases.</title>
        <authorList>
            <person name="Tisza M.J."/>
            <person name="Buck C.B."/>
        </authorList>
    </citation>
    <scope>NUCLEOTIDE SEQUENCE</scope>
    <source>
        <strain evidence="1">CtIHi3</strain>
    </source>
</reference>
<evidence type="ECO:0000313" key="1">
    <source>
        <dbReference type="EMBL" id="DAE14405.1"/>
    </source>
</evidence>
<dbReference type="EMBL" id="BK015582">
    <property type="protein sequence ID" value="DAE14405.1"/>
    <property type="molecule type" value="Genomic_DNA"/>
</dbReference>
<proteinExistence type="predicted"/>
<organism evidence="1">
    <name type="scientific">Phage sp. ctIHi3</name>
    <dbReference type="NCBI Taxonomy" id="2825791"/>
    <lineage>
        <taxon>Viruses</taxon>
    </lineage>
</organism>
<name>A0A8S5Q6R8_9VIRU</name>
<protein>
    <submittedName>
        <fullName evidence="1">Uncharacterized protein</fullName>
    </submittedName>
</protein>